<sequence length="159" mass="18015">MPLEVVFAYLEPKETVYRIPCGQGPPGYFYRSFYFSGAGSTIIDEYHPNAQSLFDIASPTQAAEYVMYFDIVLSGEQGNKQFVITKDQYDRWAEQCIKEEDNNKTSAVKELTVTSLGDSYDVQLNFVSGSFEYRHYVVNRNGTIERLAEEALGHCGFAI</sequence>
<keyword evidence="2" id="KW-1185">Reference proteome</keyword>
<proteinExistence type="predicted"/>
<name>K0IL89_NITGG</name>
<accession>K0IL89</accession>
<reference evidence="1 2" key="1">
    <citation type="journal article" date="2012" name="Environ. Microbiol.">
        <title>The genome of the ammonia-oxidizing Candidatus Nitrososphaera gargensis: insights into metabolic versatility and environmental adaptations.</title>
        <authorList>
            <person name="Spang A."/>
            <person name="Poehlein A."/>
            <person name="Offre P."/>
            <person name="Zumbragel S."/>
            <person name="Haider S."/>
            <person name="Rychlik N."/>
            <person name="Nowka B."/>
            <person name="Schmeisser C."/>
            <person name="Lebedeva E.V."/>
            <person name="Rattei T."/>
            <person name="Bohm C."/>
            <person name="Schmid M."/>
            <person name="Galushko A."/>
            <person name="Hatzenpichler R."/>
            <person name="Weinmaier T."/>
            <person name="Daniel R."/>
            <person name="Schleper C."/>
            <person name="Spieck E."/>
            <person name="Streit W."/>
            <person name="Wagner M."/>
        </authorList>
    </citation>
    <scope>NUCLEOTIDE SEQUENCE [LARGE SCALE GENOMIC DNA]</scope>
    <source>
        <strain evidence="2">Ga9.2</strain>
    </source>
</reference>
<organism evidence="1 2">
    <name type="scientific">Nitrososphaera gargensis (strain Ga9.2)</name>
    <dbReference type="NCBI Taxonomy" id="1237085"/>
    <lineage>
        <taxon>Archaea</taxon>
        <taxon>Nitrososphaerota</taxon>
        <taxon>Nitrososphaeria</taxon>
        <taxon>Nitrososphaerales</taxon>
        <taxon>Nitrososphaeraceae</taxon>
        <taxon>Nitrososphaera</taxon>
    </lineage>
</organism>
<evidence type="ECO:0000313" key="1">
    <source>
        <dbReference type="EMBL" id="AFU59367.1"/>
    </source>
</evidence>
<evidence type="ECO:0000313" key="2">
    <source>
        <dbReference type="Proteomes" id="UP000008037"/>
    </source>
</evidence>
<dbReference type="RefSeq" id="WP_015019902.1">
    <property type="nucleotide sequence ID" value="NC_018719.1"/>
</dbReference>
<gene>
    <name evidence="1" type="ordered locus">Ngar_c24430</name>
</gene>
<dbReference type="EMBL" id="CP002408">
    <property type="protein sequence ID" value="AFU59367.1"/>
    <property type="molecule type" value="Genomic_DNA"/>
</dbReference>
<protein>
    <submittedName>
        <fullName evidence="1">Uncharacterized protein</fullName>
    </submittedName>
</protein>
<dbReference type="AlphaFoldDB" id="K0IL89"/>
<dbReference type="Proteomes" id="UP000008037">
    <property type="component" value="Chromosome"/>
</dbReference>
<dbReference type="STRING" id="1237085.Ngar_c24430"/>
<dbReference type="BioCyc" id="CNIT1237085:G1324-2441-MONOMER"/>
<dbReference type="InParanoid" id="K0IL89"/>
<dbReference type="KEGG" id="nga:Ngar_c24430"/>
<dbReference type="GeneID" id="13794460"/>
<dbReference type="HOGENOM" id="CLU_1656927_0_0_2"/>